<feature type="transmembrane region" description="Helical" evidence="6">
    <location>
        <begin position="274"/>
        <end position="292"/>
    </location>
</feature>
<keyword evidence="4 6" id="KW-1133">Transmembrane helix</keyword>
<dbReference type="InterPro" id="IPR050638">
    <property type="entry name" value="AA-Vitamin_Transporters"/>
</dbReference>
<dbReference type="InterPro" id="IPR037185">
    <property type="entry name" value="EmrE-like"/>
</dbReference>
<name>A0A7T8AR79_9GAMM</name>
<dbReference type="SUPFAM" id="SSF103481">
    <property type="entry name" value="Multidrug resistance efflux transporter EmrE"/>
    <property type="match status" value="1"/>
</dbReference>
<dbReference type="RefSeq" id="WP_200229981.1">
    <property type="nucleotide sequence ID" value="NZ_CP060811.1"/>
</dbReference>
<sequence length="311" mass="34600">MSKNLATLIGLSAILQWSSIVGLLKKISFSIGPDLAVLMMYSLSTLLLLAVFGVPKLKTIPKFYLLSAAALFLVYEICFAYAVALAQTAQQAIEISLVNYLWPSMTIAMLILFHELKFHSLVVVGLSISLAGIFYIQTGNGDIHLATVIHNIQANPTSYILAFIGASLWSLYCVFTKKYSQGHNPIVFFFAMVSVVLWSKTLLLDHEQLPQLLNIDLNIMLYMLLVSVVTGLGYAAWNIGINQGNIAMLVALSYFSPIFSSIISMWVLNTSLSHTFWIGTMMVTLGSFICWLSTNWDEIRDRLFPGKLYKT</sequence>
<comment type="subcellular location">
    <subcellularLocation>
        <location evidence="1">Membrane</location>
        <topology evidence="1">Multi-pass membrane protein</topology>
    </subcellularLocation>
</comment>
<evidence type="ECO:0000256" key="3">
    <source>
        <dbReference type="ARBA" id="ARBA00022692"/>
    </source>
</evidence>
<proteinExistence type="inferred from homology"/>
<feature type="transmembrane region" description="Helical" evidence="6">
    <location>
        <begin position="157"/>
        <end position="175"/>
    </location>
</feature>
<evidence type="ECO:0000313" key="8">
    <source>
        <dbReference type="EMBL" id="QQN88827.1"/>
    </source>
</evidence>
<dbReference type="Proteomes" id="UP000596079">
    <property type="component" value="Chromosome"/>
</dbReference>
<comment type="similarity">
    <text evidence="2">Belongs to the EamA transporter family.</text>
</comment>
<feature type="transmembrane region" description="Helical" evidence="6">
    <location>
        <begin position="182"/>
        <end position="199"/>
    </location>
</feature>
<dbReference type="Pfam" id="PF00892">
    <property type="entry name" value="EamA"/>
    <property type="match status" value="1"/>
</dbReference>
<protein>
    <submittedName>
        <fullName evidence="8">Aromatic amino acid DMT transporter YddG</fullName>
    </submittedName>
</protein>
<dbReference type="PANTHER" id="PTHR32322:SF2">
    <property type="entry name" value="EAMA DOMAIN-CONTAINING PROTEIN"/>
    <property type="match status" value="1"/>
</dbReference>
<feature type="domain" description="EamA" evidence="7">
    <location>
        <begin position="158"/>
        <end position="289"/>
    </location>
</feature>
<evidence type="ECO:0000256" key="6">
    <source>
        <dbReference type="SAM" id="Phobius"/>
    </source>
</evidence>
<keyword evidence="3 6" id="KW-0812">Transmembrane</keyword>
<dbReference type="PANTHER" id="PTHR32322">
    <property type="entry name" value="INNER MEMBRANE TRANSPORTER"/>
    <property type="match status" value="1"/>
</dbReference>
<reference evidence="8 9" key="1">
    <citation type="submission" date="2020-08" db="EMBL/GenBank/DDBJ databases">
        <title>Emergence of ISAba1-mediated novel tet(X) in Acinetobacter variabilis from a chicken farm.</title>
        <authorList>
            <person name="Peng K."/>
            <person name="Li R."/>
        </authorList>
    </citation>
    <scope>NUCLEOTIDE SEQUENCE [LARGE SCALE GENOMIC DNA]</scope>
    <source>
        <strain evidence="8 9">XM9F202-2</strain>
    </source>
</reference>
<evidence type="ECO:0000259" key="7">
    <source>
        <dbReference type="Pfam" id="PF00892"/>
    </source>
</evidence>
<feature type="transmembrane region" description="Helical" evidence="6">
    <location>
        <begin position="219"/>
        <end position="239"/>
    </location>
</feature>
<feature type="transmembrane region" description="Helical" evidence="6">
    <location>
        <begin position="120"/>
        <end position="137"/>
    </location>
</feature>
<evidence type="ECO:0000256" key="5">
    <source>
        <dbReference type="ARBA" id="ARBA00023136"/>
    </source>
</evidence>
<feature type="transmembrane region" description="Helical" evidence="6">
    <location>
        <begin position="92"/>
        <end position="113"/>
    </location>
</feature>
<dbReference type="InterPro" id="IPR000620">
    <property type="entry name" value="EamA_dom"/>
</dbReference>
<keyword evidence="5 6" id="KW-0472">Membrane</keyword>
<dbReference type="EMBL" id="CP060811">
    <property type="protein sequence ID" value="QQN88827.1"/>
    <property type="molecule type" value="Genomic_DNA"/>
</dbReference>
<dbReference type="GO" id="GO:0016020">
    <property type="term" value="C:membrane"/>
    <property type="evidence" value="ECO:0007669"/>
    <property type="project" value="UniProtKB-SubCell"/>
</dbReference>
<dbReference type="AlphaFoldDB" id="A0A7T8AR79"/>
<evidence type="ECO:0000256" key="1">
    <source>
        <dbReference type="ARBA" id="ARBA00004141"/>
    </source>
</evidence>
<dbReference type="NCBIfam" id="NF008676">
    <property type="entry name" value="PRK11689.1"/>
    <property type="match status" value="1"/>
</dbReference>
<organism evidence="8 9">
    <name type="scientific">Acinetobacter variabilis</name>
    <dbReference type="NCBI Taxonomy" id="70346"/>
    <lineage>
        <taxon>Bacteria</taxon>
        <taxon>Pseudomonadati</taxon>
        <taxon>Pseudomonadota</taxon>
        <taxon>Gammaproteobacteria</taxon>
        <taxon>Moraxellales</taxon>
        <taxon>Moraxellaceae</taxon>
        <taxon>Acinetobacter</taxon>
    </lineage>
</organism>
<evidence type="ECO:0000313" key="9">
    <source>
        <dbReference type="Proteomes" id="UP000596079"/>
    </source>
</evidence>
<accession>A0A7T8AR79</accession>
<feature type="transmembrane region" description="Helical" evidence="6">
    <location>
        <begin position="246"/>
        <end position="268"/>
    </location>
</feature>
<feature type="transmembrane region" description="Helical" evidence="6">
    <location>
        <begin position="63"/>
        <end position="86"/>
    </location>
</feature>
<evidence type="ECO:0000256" key="4">
    <source>
        <dbReference type="ARBA" id="ARBA00022989"/>
    </source>
</evidence>
<evidence type="ECO:0000256" key="2">
    <source>
        <dbReference type="ARBA" id="ARBA00007362"/>
    </source>
</evidence>
<gene>
    <name evidence="8" type="primary">yddG</name>
    <name evidence="8" type="ORF">IAQ69_03860</name>
</gene>
<feature type="transmembrane region" description="Helical" evidence="6">
    <location>
        <begin position="35"/>
        <end position="54"/>
    </location>
</feature>